<reference evidence="1" key="1">
    <citation type="submission" date="2023-10" db="EMBL/GenBank/DDBJ databases">
        <authorList>
            <person name="Chen Y."/>
            <person name="Shah S."/>
            <person name="Dougan E. K."/>
            <person name="Thang M."/>
            <person name="Chan C."/>
        </authorList>
    </citation>
    <scope>NUCLEOTIDE SEQUENCE [LARGE SCALE GENOMIC DNA]</scope>
</reference>
<evidence type="ECO:0000313" key="2">
    <source>
        <dbReference type="Proteomes" id="UP001189429"/>
    </source>
</evidence>
<proteinExistence type="predicted"/>
<sequence length="103" mass="10134">MDGHAASVSFGGAGAAQARLLQHLVAAPGAARRLEAQVLNLQGGRGLSSEANLPVSFAVKSLSSEATEEGLSDALSSSGFGKALAKSVTKVGGGHGPCTATFL</sequence>
<accession>A0ABN9W1C4</accession>
<organism evidence="1 2">
    <name type="scientific">Prorocentrum cordatum</name>
    <dbReference type="NCBI Taxonomy" id="2364126"/>
    <lineage>
        <taxon>Eukaryota</taxon>
        <taxon>Sar</taxon>
        <taxon>Alveolata</taxon>
        <taxon>Dinophyceae</taxon>
        <taxon>Prorocentrales</taxon>
        <taxon>Prorocentraceae</taxon>
        <taxon>Prorocentrum</taxon>
    </lineage>
</organism>
<keyword evidence="2" id="KW-1185">Reference proteome</keyword>
<name>A0ABN9W1C4_9DINO</name>
<gene>
    <name evidence="1" type="ORF">PCOR1329_LOCUS63129</name>
</gene>
<comment type="caution">
    <text evidence="1">The sequence shown here is derived from an EMBL/GenBank/DDBJ whole genome shotgun (WGS) entry which is preliminary data.</text>
</comment>
<protein>
    <submittedName>
        <fullName evidence="1">Uncharacterized protein</fullName>
    </submittedName>
</protein>
<dbReference type="Proteomes" id="UP001189429">
    <property type="component" value="Unassembled WGS sequence"/>
</dbReference>
<dbReference type="EMBL" id="CAUYUJ010018004">
    <property type="protein sequence ID" value="CAK0879807.1"/>
    <property type="molecule type" value="Genomic_DNA"/>
</dbReference>
<evidence type="ECO:0000313" key="1">
    <source>
        <dbReference type="EMBL" id="CAK0879807.1"/>
    </source>
</evidence>